<dbReference type="FunFam" id="1.20.1560.10:FF:000066">
    <property type="entry name" value="ABC multidrug transporter (Eurofung)"/>
    <property type="match status" value="1"/>
</dbReference>
<evidence type="ECO:0000259" key="13">
    <source>
        <dbReference type="PROSITE" id="PS50929"/>
    </source>
</evidence>
<feature type="transmembrane region" description="Helical" evidence="11">
    <location>
        <begin position="73"/>
        <end position="91"/>
    </location>
</feature>
<reference evidence="15" key="1">
    <citation type="journal article" date="2020" name="Stud. Mycol.">
        <title>101 Dothideomycetes genomes: A test case for predicting lifestyles and emergence of pathogens.</title>
        <authorList>
            <person name="Haridas S."/>
            <person name="Albert R."/>
            <person name="Binder M."/>
            <person name="Bloem J."/>
            <person name="LaButti K."/>
            <person name="Salamov A."/>
            <person name="Andreopoulos B."/>
            <person name="Baker S."/>
            <person name="Barry K."/>
            <person name="Bills G."/>
            <person name="Bluhm B."/>
            <person name="Cannon C."/>
            <person name="Castanera R."/>
            <person name="Culley D."/>
            <person name="Daum C."/>
            <person name="Ezra D."/>
            <person name="Gonzalez J."/>
            <person name="Henrissat B."/>
            <person name="Kuo A."/>
            <person name="Liang C."/>
            <person name="Lipzen A."/>
            <person name="Lutzoni F."/>
            <person name="Magnuson J."/>
            <person name="Mondo S."/>
            <person name="Nolan M."/>
            <person name="Ohm R."/>
            <person name="Pangilinan J."/>
            <person name="Park H.-J."/>
            <person name="Ramirez L."/>
            <person name="Alfaro M."/>
            <person name="Sun H."/>
            <person name="Tritt A."/>
            <person name="Yoshinaga Y."/>
            <person name="Zwiers L.-H."/>
            <person name="Turgeon B."/>
            <person name="Goodwin S."/>
            <person name="Spatafora J."/>
            <person name="Crous P."/>
            <person name="Grigoriev I."/>
        </authorList>
    </citation>
    <scope>NUCLEOTIDE SEQUENCE [LARGE SCALE GENOMIC DNA]</scope>
    <source>
        <strain evidence="15">CBS 304.66</strain>
    </source>
</reference>
<evidence type="ECO:0000256" key="2">
    <source>
        <dbReference type="ARBA" id="ARBA00009726"/>
    </source>
</evidence>
<evidence type="ECO:0000256" key="6">
    <source>
        <dbReference type="ARBA" id="ARBA00022840"/>
    </source>
</evidence>
<dbReference type="PANTHER" id="PTHR24223:SF399">
    <property type="entry name" value="ABC TRANSPORTER ATNG"/>
    <property type="match status" value="1"/>
</dbReference>
<comment type="similarity">
    <text evidence="2">Belongs to the ABC transporter superfamily. ABCC family. Conjugate transporter (TC 3.A.1.208) subfamily.</text>
</comment>
<feature type="transmembrane region" description="Helical" evidence="11">
    <location>
        <begin position="134"/>
        <end position="153"/>
    </location>
</feature>
<feature type="domain" description="ABC transporter" evidence="12">
    <location>
        <begin position="620"/>
        <end position="854"/>
    </location>
</feature>
<keyword evidence="9" id="KW-0325">Glycoprotein</keyword>
<dbReference type="PROSITE" id="PS50929">
    <property type="entry name" value="ABC_TM1F"/>
    <property type="match status" value="2"/>
</dbReference>
<feature type="transmembrane region" description="Helical" evidence="11">
    <location>
        <begin position="310"/>
        <end position="329"/>
    </location>
</feature>
<keyword evidence="4 11" id="KW-0812">Transmembrane</keyword>
<evidence type="ECO:0000256" key="4">
    <source>
        <dbReference type="ARBA" id="ARBA00022692"/>
    </source>
</evidence>
<keyword evidence="7 11" id="KW-1133">Transmembrane helix</keyword>
<dbReference type="PROSITE" id="PS00211">
    <property type="entry name" value="ABC_TRANSPORTER_1"/>
    <property type="match status" value="1"/>
</dbReference>
<feature type="transmembrane region" description="Helical" evidence="11">
    <location>
        <begin position="525"/>
        <end position="544"/>
    </location>
</feature>
<dbReference type="Proteomes" id="UP000800093">
    <property type="component" value="Unassembled WGS sequence"/>
</dbReference>
<feature type="transmembrane region" description="Helical" evidence="11">
    <location>
        <begin position="1144"/>
        <end position="1172"/>
    </location>
</feature>
<dbReference type="GO" id="GO:0016020">
    <property type="term" value="C:membrane"/>
    <property type="evidence" value="ECO:0007669"/>
    <property type="project" value="UniProtKB-SubCell"/>
</dbReference>
<gene>
    <name evidence="14" type="ORF">CC78DRAFT_622417</name>
</gene>
<dbReference type="PROSITE" id="PS50893">
    <property type="entry name" value="ABC_TRANSPORTER_2"/>
    <property type="match status" value="2"/>
</dbReference>
<feature type="domain" description="ABC transmembrane type-1" evidence="13">
    <location>
        <begin position="278"/>
        <end position="552"/>
    </location>
</feature>
<dbReference type="SUPFAM" id="SSF52540">
    <property type="entry name" value="P-loop containing nucleoside triphosphate hydrolases"/>
    <property type="match status" value="2"/>
</dbReference>
<keyword evidence="3" id="KW-0813">Transport</keyword>
<feature type="domain" description="ABC transporter" evidence="12">
    <location>
        <begin position="1248"/>
        <end position="1481"/>
    </location>
</feature>
<dbReference type="GO" id="GO:0140359">
    <property type="term" value="F:ABC-type transporter activity"/>
    <property type="evidence" value="ECO:0007669"/>
    <property type="project" value="InterPro"/>
</dbReference>
<dbReference type="CDD" id="cd18580">
    <property type="entry name" value="ABC_6TM_ABCC_D2"/>
    <property type="match status" value="1"/>
</dbReference>
<feature type="transmembrane region" description="Helical" evidence="11">
    <location>
        <begin position="270"/>
        <end position="290"/>
    </location>
</feature>
<feature type="transmembrane region" description="Helical" evidence="11">
    <location>
        <begin position="1043"/>
        <end position="1060"/>
    </location>
</feature>
<keyword evidence="5" id="KW-0547">Nucleotide-binding</keyword>
<dbReference type="InterPro" id="IPR036640">
    <property type="entry name" value="ABC1_TM_sf"/>
</dbReference>
<protein>
    <submittedName>
        <fullName evidence="14">P-loop containing nucleoside triphosphate hydrolase protein</fullName>
    </submittedName>
</protein>
<dbReference type="EMBL" id="ML986874">
    <property type="protein sequence ID" value="KAF2257693.1"/>
    <property type="molecule type" value="Genomic_DNA"/>
</dbReference>
<keyword evidence="8 11" id="KW-0472">Membrane</keyword>
<dbReference type="FunFam" id="3.40.50.300:FF:001854">
    <property type="entry name" value="ABC multidrug transporter (Eurofung)"/>
    <property type="match status" value="1"/>
</dbReference>
<dbReference type="InterPro" id="IPR044726">
    <property type="entry name" value="ABCC_6TM_D2"/>
</dbReference>
<dbReference type="FunFam" id="3.40.50.300:FF:000630">
    <property type="entry name" value="ATP-binding cassette (ABC) transporter, putative"/>
    <property type="match status" value="1"/>
</dbReference>
<dbReference type="GO" id="GO:0005524">
    <property type="term" value="F:ATP binding"/>
    <property type="evidence" value="ECO:0007669"/>
    <property type="project" value="UniProtKB-KW"/>
</dbReference>
<feature type="region of interest" description="Disordered" evidence="10">
    <location>
        <begin position="1224"/>
        <end position="1243"/>
    </location>
</feature>
<feature type="domain" description="ABC transmembrane type-1" evidence="13">
    <location>
        <begin position="929"/>
        <end position="1211"/>
    </location>
</feature>
<evidence type="ECO:0000256" key="7">
    <source>
        <dbReference type="ARBA" id="ARBA00022989"/>
    </source>
</evidence>
<evidence type="ECO:0000256" key="5">
    <source>
        <dbReference type="ARBA" id="ARBA00022741"/>
    </source>
</evidence>
<dbReference type="OrthoDB" id="6500128at2759"/>
<comment type="subcellular location">
    <subcellularLocation>
        <location evidence="1">Membrane</location>
        <topology evidence="1">Multi-pass membrane protein</topology>
    </subcellularLocation>
</comment>
<feature type="transmembrane region" description="Helical" evidence="11">
    <location>
        <begin position="35"/>
        <end position="53"/>
    </location>
</feature>
<feature type="transmembrane region" description="Helical" evidence="11">
    <location>
        <begin position="412"/>
        <end position="433"/>
    </location>
</feature>
<dbReference type="CDD" id="cd03244">
    <property type="entry name" value="ABCC_MRP_domain2"/>
    <property type="match status" value="1"/>
</dbReference>
<dbReference type="Pfam" id="PF24357">
    <property type="entry name" value="TMD0_ABC"/>
    <property type="match status" value="1"/>
</dbReference>
<dbReference type="InterPro" id="IPR011527">
    <property type="entry name" value="ABC1_TM_dom"/>
</dbReference>
<feature type="transmembrane region" description="Helical" evidence="11">
    <location>
        <begin position="1014"/>
        <end position="1031"/>
    </location>
</feature>
<dbReference type="SUPFAM" id="SSF90123">
    <property type="entry name" value="ABC transporter transmembrane region"/>
    <property type="match status" value="2"/>
</dbReference>
<dbReference type="InterPro" id="IPR050173">
    <property type="entry name" value="ABC_transporter_C-like"/>
</dbReference>
<feature type="transmembrane region" description="Helical" evidence="11">
    <location>
        <begin position="159"/>
        <end position="178"/>
    </location>
</feature>
<evidence type="ECO:0000256" key="3">
    <source>
        <dbReference type="ARBA" id="ARBA00022448"/>
    </source>
</evidence>
<dbReference type="Pfam" id="PF00664">
    <property type="entry name" value="ABC_membrane"/>
    <property type="match status" value="2"/>
</dbReference>
<dbReference type="SMART" id="SM00382">
    <property type="entry name" value="AAA"/>
    <property type="match status" value="2"/>
</dbReference>
<dbReference type="InterPro" id="IPR044746">
    <property type="entry name" value="ABCC_6TM_D1"/>
</dbReference>
<dbReference type="Gene3D" id="3.40.50.300">
    <property type="entry name" value="P-loop containing nucleotide triphosphate hydrolases"/>
    <property type="match status" value="2"/>
</dbReference>
<feature type="transmembrane region" description="Helical" evidence="11">
    <location>
        <begin position="484"/>
        <end position="513"/>
    </location>
</feature>
<evidence type="ECO:0000313" key="14">
    <source>
        <dbReference type="EMBL" id="KAF2257693.1"/>
    </source>
</evidence>
<dbReference type="CDD" id="cd18579">
    <property type="entry name" value="ABC_6TM_ABCC_D1"/>
    <property type="match status" value="1"/>
</dbReference>
<evidence type="ECO:0000313" key="15">
    <source>
        <dbReference type="Proteomes" id="UP000800093"/>
    </source>
</evidence>
<dbReference type="InterPro" id="IPR003439">
    <property type="entry name" value="ABC_transporter-like_ATP-bd"/>
</dbReference>
<feature type="transmembrane region" description="Helical" evidence="11">
    <location>
        <begin position="1066"/>
        <end position="1084"/>
    </location>
</feature>
<evidence type="ECO:0000256" key="10">
    <source>
        <dbReference type="SAM" id="MobiDB-lite"/>
    </source>
</evidence>
<dbReference type="InterPro" id="IPR017871">
    <property type="entry name" value="ABC_transporter-like_CS"/>
</dbReference>
<comment type="caution">
    <text evidence="14">The sequence shown here is derived from an EMBL/GenBank/DDBJ whole genome shotgun (WGS) entry which is preliminary data.</text>
</comment>
<keyword evidence="15" id="KW-1185">Reference proteome</keyword>
<evidence type="ECO:0000256" key="1">
    <source>
        <dbReference type="ARBA" id="ARBA00004141"/>
    </source>
</evidence>
<feature type="transmembrane region" description="Helical" evidence="11">
    <location>
        <begin position="953"/>
        <end position="973"/>
    </location>
</feature>
<organism evidence="14 15">
    <name type="scientific">Lojkania enalia</name>
    <dbReference type="NCBI Taxonomy" id="147567"/>
    <lineage>
        <taxon>Eukaryota</taxon>
        <taxon>Fungi</taxon>
        <taxon>Dikarya</taxon>
        <taxon>Ascomycota</taxon>
        <taxon>Pezizomycotina</taxon>
        <taxon>Dothideomycetes</taxon>
        <taxon>Pleosporomycetidae</taxon>
        <taxon>Pleosporales</taxon>
        <taxon>Pleosporales incertae sedis</taxon>
        <taxon>Lojkania</taxon>
    </lineage>
</organism>
<accession>A0A9P4JW31</accession>
<keyword evidence="6" id="KW-0067">ATP-binding</keyword>
<dbReference type="FunFam" id="1.20.1560.10:FF:000055">
    <property type="entry name" value="ABC multidrug transporter (Eurofung)"/>
    <property type="match status" value="1"/>
</dbReference>
<sequence length="1484" mass="165807">MNSSRCNVSPLSADAAFGPIVRGCRFDFTFTFEQYFFSIVPSVVFLLLAPIRINTLRKRKARVQGQAWRSIKLSAIAIFVALQLITVILWATGGYRGIRTPAVVAWSLSFIAGLALFALSYLEHSKSLRPSALLNLYLFFTVLFDAVVVRTLWTFMPPNAIRDLFTASFALKCLILLLEAKEKRNFLQTSSRLGPEETSGLYSQTFLWWLNRIIIEGYRHILKPIDLYPVDESMSSEVLNEQFWVYWSQASKTGKPRLTRIIFQLLKWPLLLPVLPRIALLGFTICQPLMVSRLLGFLQNKTESVNNGYGLIGAYAVVYFGMSVSNSLYEHRLYRFLTMLRGALVTAIFTKTTELSITALDNSAAVTLMSTDVERLILGLRGLHDLWANMLQLGLATGLLSQRLGWACVGPIVVVFIAGSITMGLAFAGNIFNLGWIAKIQRRVGITSNILGHMKGVKMSGLAHKMTTLVQNLRVDELDHAKKFWTLSAITGGLAYSPIALSPVATFTFYAIISAKDGTTLGAPRLFTSLALLILLTQPLFVLFHDIFHFKSTFGIAGRIEQFLVSETRHDTRIKISESLDATCLLSRRSISESRRWQAHPDDTELMQRPSLPLRQESNFGDNDVVIIVNGQFGWKREEVPTLRDINLRIHYSELTLLIGPVASGKTTLLKAILGETSHSDGLVTISETDGAYCEQIPWLINASVKQNIVGFSEFNNELYNSVIHSCDLEQDIATFLHKDATIIGSNGISLSTGQKQRIAIARAVYSRKKFVILDDVFSSLDVNTQKNVFTRLFGPDGLLRRWKSTVLIATHAVNLLPFSDRVVALSADGRVAEQGTFHELISRDGYVSQFCLQHAQNDTATVKQSNYKAMETSPASNSTQIISHIALGDGRRQIGDRKVYQYFFRTVGHGATIVFITLASAWAFFTCFPSVWLKWYADSNATEPNKRTGFYLGIYAALQVTYLIDLCVLIWFSFNVITMRSGLRLHEIMLKTVVLAPMSFFSKTDIGSITTRYLSFLVANTHLILTFLRFSQDMQLLDGQLPFAYMIVAGTFLSCIGQIGLIASAAYYVSIAFPFLFTIYFVIQRYYLRTSRQMRFLELEEKAPVYAQFIESLSGLATIRAFSWQRPSIAENYTLVDKSQKPYYLMFMIQTWLTLVLDLITTALAVIVVAVSVKMRDSVSVGFTGVSLTQIISFTTNVRTALLYWTQMETSIGAVARVKQFEEETENENQINERNEPPPDWPSQGHIAIENLTVSYGTDSTRNALDNISLEIKPGEKFAIVGRTGSGKSTLLLALFRMVEISSGRILIDGLDISTIPRHTVRARLNAVGDDPLFLDGHSVRENVDPYDSSTDTQIIDTLTKVGLWRSVEANGGLEATFTQPMFSHGQRQVFSLARALLRSGNVVVLDEVSSSVDRETEDLMRRVMRDEFRGKTVVAIAHRVGTISDFDGVVVLGDGKVLEMGFPGELERREGGVLKGMVEKGL</sequence>
<feature type="transmembrane region" description="Helical" evidence="11">
    <location>
        <begin position="908"/>
        <end position="933"/>
    </location>
</feature>
<evidence type="ECO:0000256" key="9">
    <source>
        <dbReference type="ARBA" id="ARBA00023180"/>
    </source>
</evidence>
<name>A0A9P4JW31_9PLEO</name>
<dbReference type="InterPro" id="IPR003593">
    <property type="entry name" value="AAA+_ATPase"/>
</dbReference>
<dbReference type="InterPro" id="IPR056227">
    <property type="entry name" value="TMD0_ABC"/>
</dbReference>
<evidence type="ECO:0000256" key="8">
    <source>
        <dbReference type="ARBA" id="ARBA00023136"/>
    </source>
</evidence>
<keyword evidence="14" id="KW-0378">Hydrolase</keyword>
<dbReference type="PANTHER" id="PTHR24223">
    <property type="entry name" value="ATP-BINDING CASSETTE SUB-FAMILY C"/>
    <property type="match status" value="1"/>
</dbReference>
<dbReference type="CDD" id="cd03250">
    <property type="entry name" value="ABCC_MRP_domain1"/>
    <property type="match status" value="1"/>
</dbReference>
<dbReference type="GO" id="GO:0016887">
    <property type="term" value="F:ATP hydrolysis activity"/>
    <property type="evidence" value="ECO:0007669"/>
    <property type="project" value="InterPro"/>
</dbReference>
<dbReference type="Pfam" id="PF00005">
    <property type="entry name" value="ABC_tran"/>
    <property type="match status" value="2"/>
</dbReference>
<evidence type="ECO:0000256" key="11">
    <source>
        <dbReference type="SAM" id="Phobius"/>
    </source>
</evidence>
<feature type="transmembrane region" description="Helical" evidence="11">
    <location>
        <begin position="103"/>
        <end position="122"/>
    </location>
</feature>
<dbReference type="Gene3D" id="1.20.1560.10">
    <property type="entry name" value="ABC transporter type 1, transmembrane domain"/>
    <property type="match status" value="2"/>
</dbReference>
<evidence type="ECO:0000259" key="12">
    <source>
        <dbReference type="PROSITE" id="PS50893"/>
    </source>
</evidence>
<dbReference type="InterPro" id="IPR027417">
    <property type="entry name" value="P-loop_NTPase"/>
</dbReference>
<proteinExistence type="inferred from homology"/>